<evidence type="ECO:0000313" key="2">
    <source>
        <dbReference type="EMBL" id="GAA4380112.1"/>
    </source>
</evidence>
<dbReference type="EMBL" id="BAABHA010000004">
    <property type="protein sequence ID" value="GAA4380112.1"/>
    <property type="molecule type" value="Genomic_DNA"/>
</dbReference>
<comment type="caution">
    <text evidence="2">The sequence shown here is derived from an EMBL/GenBank/DDBJ whole genome shotgun (WGS) entry which is preliminary data.</text>
</comment>
<name>A0ABP8IY95_9BACT</name>
<feature type="signal peptide" evidence="1">
    <location>
        <begin position="1"/>
        <end position="20"/>
    </location>
</feature>
<evidence type="ECO:0000256" key="1">
    <source>
        <dbReference type="SAM" id="SignalP"/>
    </source>
</evidence>
<dbReference type="Proteomes" id="UP001500454">
    <property type="component" value="Unassembled WGS sequence"/>
</dbReference>
<keyword evidence="1" id="KW-0732">Signal</keyword>
<organism evidence="2 3">
    <name type="scientific">Hymenobacter koreensis</name>
    <dbReference type="NCBI Taxonomy" id="1084523"/>
    <lineage>
        <taxon>Bacteria</taxon>
        <taxon>Pseudomonadati</taxon>
        <taxon>Bacteroidota</taxon>
        <taxon>Cytophagia</taxon>
        <taxon>Cytophagales</taxon>
        <taxon>Hymenobacteraceae</taxon>
        <taxon>Hymenobacter</taxon>
    </lineage>
</organism>
<proteinExistence type="predicted"/>
<evidence type="ECO:0000313" key="3">
    <source>
        <dbReference type="Proteomes" id="UP001500454"/>
    </source>
</evidence>
<sequence>MNNKNKFWLFIAIAVAAASSGCGLTGSEDLTPKAPTVQQEVKGGMRKTYYVVDETGTIFGVHCTAPARNCFPDVIIRPITWTRAVADLDNVISEGPAAVGEYFRTDRWHETMPYLLDDVHAEDLAKLQSGEYTLYRQNSNNGAVYYFAGRGTVNLEDPEMAFPLFKGEE</sequence>
<accession>A0ABP8IY95</accession>
<protein>
    <recommendedName>
        <fullName evidence="4">Lipoprotein</fullName>
    </recommendedName>
</protein>
<dbReference type="PROSITE" id="PS51257">
    <property type="entry name" value="PROKAR_LIPOPROTEIN"/>
    <property type="match status" value="1"/>
</dbReference>
<gene>
    <name evidence="2" type="ORF">GCM10023186_18130</name>
</gene>
<dbReference type="RefSeq" id="WP_345223438.1">
    <property type="nucleotide sequence ID" value="NZ_BAABHA010000004.1"/>
</dbReference>
<keyword evidence="3" id="KW-1185">Reference proteome</keyword>
<evidence type="ECO:0008006" key="4">
    <source>
        <dbReference type="Google" id="ProtNLM"/>
    </source>
</evidence>
<reference evidence="3" key="1">
    <citation type="journal article" date="2019" name="Int. J. Syst. Evol. Microbiol.">
        <title>The Global Catalogue of Microorganisms (GCM) 10K type strain sequencing project: providing services to taxonomists for standard genome sequencing and annotation.</title>
        <authorList>
            <consortium name="The Broad Institute Genomics Platform"/>
            <consortium name="The Broad Institute Genome Sequencing Center for Infectious Disease"/>
            <person name="Wu L."/>
            <person name="Ma J."/>
        </authorList>
    </citation>
    <scope>NUCLEOTIDE SEQUENCE [LARGE SCALE GENOMIC DNA]</scope>
    <source>
        <strain evidence="3">JCM 17924</strain>
    </source>
</reference>
<feature type="chain" id="PRO_5047201641" description="Lipoprotein" evidence="1">
    <location>
        <begin position="21"/>
        <end position="169"/>
    </location>
</feature>